<evidence type="ECO:0000313" key="1">
    <source>
        <dbReference type="EMBL" id="QJW85387.1"/>
    </source>
</evidence>
<accession>A0ABX6P6P0</accession>
<dbReference type="Proteomes" id="UP000500826">
    <property type="component" value="Chromosome"/>
</dbReference>
<reference evidence="1 2" key="1">
    <citation type="submission" date="2020-05" db="EMBL/GenBank/DDBJ databases">
        <title>Ramlibacter rhizophilus sp. nov., isolated from rhizosphere soil of national flower Mugunghwa from South Korea.</title>
        <authorList>
            <person name="Zheng-Fei Y."/>
            <person name="Huan T."/>
        </authorList>
    </citation>
    <scope>NUCLEOTIDE SEQUENCE [LARGE SCALE GENOMIC DNA]</scope>
    <source>
        <strain evidence="1 2">H242</strain>
    </source>
</reference>
<protein>
    <submittedName>
        <fullName evidence="1">Uncharacterized protein</fullName>
    </submittedName>
</protein>
<sequence>MTLRQIATAVQLPLPVAERGGSGLVDANPDQRLGEFLPAFGGLPPACPR</sequence>
<dbReference type="EMBL" id="CP053418">
    <property type="protein sequence ID" value="QJW85387.1"/>
    <property type="molecule type" value="Genomic_DNA"/>
</dbReference>
<proteinExistence type="predicted"/>
<organism evidence="1 2">
    <name type="scientific">Ramlibacter terrae</name>
    <dbReference type="NCBI Taxonomy" id="2732511"/>
    <lineage>
        <taxon>Bacteria</taxon>
        <taxon>Pseudomonadati</taxon>
        <taxon>Pseudomonadota</taxon>
        <taxon>Betaproteobacteria</taxon>
        <taxon>Burkholderiales</taxon>
        <taxon>Comamonadaceae</taxon>
        <taxon>Ramlibacter</taxon>
    </lineage>
</organism>
<name>A0ABX6P6P0_9BURK</name>
<gene>
    <name evidence="1" type="ORF">HK414_24495</name>
</gene>
<keyword evidence="2" id="KW-1185">Reference proteome</keyword>
<evidence type="ECO:0000313" key="2">
    <source>
        <dbReference type="Proteomes" id="UP000500826"/>
    </source>
</evidence>